<organism evidence="1 2">
    <name type="scientific">Penicillium capsulatum</name>
    <dbReference type="NCBI Taxonomy" id="69766"/>
    <lineage>
        <taxon>Eukaryota</taxon>
        <taxon>Fungi</taxon>
        <taxon>Dikarya</taxon>
        <taxon>Ascomycota</taxon>
        <taxon>Pezizomycotina</taxon>
        <taxon>Eurotiomycetes</taxon>
        <taxon>Eurotiomycetidae</taxon>
        <taxon>Eurotiales</taxon>
        <taxon>Aspergillaceae</taxon>
        <taxon>Penicillium</taxon>
    </lineage>
</organism>
<dbReference type="EMBL" id="JAPQKO010000006">
    <property type="protein sequence ID" value="KAJ5155469.1"/>
    <property type="molecule type" value="Genomic_DNA"/>
</dbReference>
<reference evidence="1" key="1">
    <citation type="submission" date="2022-11" db="EMBL/GenBank/DDBJ databases">
        <authorList>
            <person name="Petersen C."/>
        </authorList>
    </citation>
    <scope>NUCLEOTIDE SEQUENCE</scope>
    <source>
        <strain evidence="1">IBT 21917</strain>
    </source>
</reference>
<name>A0A9W9HSB8_9EURO</name>
<evidence type="ECO:0000313" key="1">
    <source>
        <dbReference type="EMBL" id="KAJ5155469.1"/>
    </source>
</evidence>
<gene>
    <name evidence="1" type="ORF">N7492_008272</name>
</gene>
<accession>A0A9W9HSB8</accession>
<keyword evidence="2" id="KW-1185">Reference proteome</keyword>
<dbReference type="AlphaFoldDB" id="A0A9W9HSB8"/>
<reference evidence="1" key="2">
    <citation type="journal article" date="2023" name="IMA Fungus">
        <title>Comparative genomic study of the Penicillium genus elucidates a diverse pangenome and 15 lateral gene transfer events.</title>
        <authorList>
            <person name="Petersen C."/>
            <person name="Sorensen T."/>
            <person name="Nielsen M.R."/>
            <person name="Sondergaard T.E."/>
            <person name="Sorensen J.L."/>
            <person name="Fitzpatrick D.A."/>
            <person name="Frisvad J.C."/>
            <person name="Nielsen K.L."/>
        </authorList>
    </citation>
    <scope>NUCLEOTIDE SEQUENCE</scope>
    <source>
        <strain evidence="1">IBT 21917</strain>
    </source>
</reference>
<sequence>MRTFLIPTSNTPNEFVVTPVTLIHSKGMYWERRWIVTWSPEVMIIKQIQDRDLLDLLVDAFWRE</sequence>
<evidence type="ECO:0000313" key="2">
    <source>
        <dbReference type="Proteomes" id="UP001146351"/>
    </source>
</evidence>
<comment type="caution">
    <text evidence="1">The sequence shown here is derived from an EMBL/GenBank/DDBJ whole genome shotgun (WGS) entry which is preliminary data.</text>
</comment>
<protein>
    <submittedName>
        <fullName evidence="1">Uncharacterized protein</fullName>
    </submittedName>
</protein>
<proteinExistence type="predicted"/>
<dbReference type="Proteomes" id="UP001146351">
    <property type="component" value="Unassembled WGS sequence"/>
</dbReference>